<dbReference type="InterPro" id="IPR010317">
    <property type="entry name" value="WxLIP_PGBD"/>
</dbReference>
<gene>
    <name evidence="4" type="ORF">EGT51_02535</name>
</gene>
<evidence type="ECO:0000313" key="5">
    <source>
        <dbReference type="Proteomes" id="UP000297348"/>
    </source>
</evidence>
<dbReference type="Pfam" id="PF11797">
    <property type="entry name" value="WxLIP_HBD"/>
    <property type="match status" value="1"/>
</dbReference>
<comment type="caution">
    <text evidence="4">The sequence shown here is derived from an EMBL/GenBank/DDBJ whole genome shotgun (WGS) entry which is preliminary data.</text>
</comment>
<name>A0A4Z0JAD4_9LACO</name>
<protein>
    <submittedName>
        <fullName evidence="4">DUF916 and DUF3324 domain-containing protein</fullName>
    </submittedName>
</protein>
<feature type="domain" description="WxL Interacting Protein peptidoglycan binding" evidence="2">
    <location>
        <begin position="38"/>
        <end position="158"/>
    </location>
</feature>
<dbReference type="InterPro" id="IPR021759">
    <property type="entry name" value="WxLIP_HBD"/>
</dbReference>
<dbReference type="Pfam" id="PF06030">
    <property type="entry name" value="WxLIP_PGBD"/>
    <property type="match status" value="1"/>
</dbReference>
<keyword evidence="1" id="KW-1133">Transmembrane helix</keyword>
<organism evidence="4 5">
    <name type="scientific">Levilactobacillus suantsaiihabitans</name>
    <dbReference type="NCBI Taxonomy" id="2487722"/>
    <lineage>
        <taxon>Bacteria</taxon>
        <taxon>Bacillati</taxon>
        <taxon>Bacillota</taxon>
        <taxon>Bacilli</taxon>
        <taxon>Lactobacillales</taxon>
        <taxon>Lactobacillaceae</taxon>
        <taxon>Levilactobacillus</taxon>
    </lineage>
</organism>
<keyword evidence="1" id="KW-0812">Transmembrane</keyword>
<dbReference type="AlphaFoldDB" id="A0A4Z0JAD4"/>
<dbReference type="RefSeq" id="WP_135367232.1">
    <property type="nucleotide sequence ID" value="NZ_RKLX01000003.1"/>
</dbReference>
<accession>A0A4Z0JAD4</accession>
<proteinExistence type="predicted"/>
<reference evidence="4 5" key="1">
    <citation type="submission" date="2018-10" db="EMBL/GenBank/DDBJ databases">
        <title>Lactobacillus sp. R7 and Lactobacillus sp. R19 isolated from fermented mustard green product of Taiwan.</title>
        <authorList>
            <person name="Lin S.-T."/>
        </authorList>
    </citation>
    <scope>NUCLEOTIDE SEQUENCE [LARGE SCALE GENOMIC DNA]</scope>
    <source>
        <strain evidence="4 5">BCRC 81129</strain>
    </source>
</reference>
<dbReference type="EMBL" id="RKLX01000003">
    <property type="protein sequence ID" value="TGD19730.1"/>
    <property type="molecule type" value="Genomic_DNA"/>
</dbReference>
<dbReference type="OrthoDB" id="2365961at2"/>
<keyword evidence="5" id="KW-1185">Reference proteome</keyword>
<evidence type="ECO:0000259" key="3">
    <source>
        <dbReference type="Pfam" id="PF11797"/>
    </source>
</evidence>
<feature type="transmembrane region" description="Helical" evidence="1">
    <location>
        <begin position="316"/>
        <end position="341"/>
    </location>
</feature>
<sequence length="356" mass="39502">MQGIKRIQFIVLAVFSLILGGWGLTAVAQAAGENEVGYSVKAAIPKNQINKKNSFFDLKMKSGQTENLQVRIYNVTNQSIKVQTAIHTAWTSSAGAIEYVKPAKSFDSSLKYKMSDISKLQGKSTVTIPAGKSRVVTAKVKMPTTAFNGVILGGWYFKRIDHQVTGNVKGASNLRNSYSYVVGMKYTMGSQTPFPDLKLGKVAAGLGDYHRGVFADLRNPKAVIIPDLKMKTTITNRNGNKLVKQATKDNVQMAPNTTFRYPIYFGKEELKAGNYHLHMVVKNTDRTWVFDRNFTITAKQAAQFNRGSVENSGINLWLVLALGALGMLVLILLILLIIYLIRRNKKKQDEQEQAES</sequence>
<dbReference type="Proteomes" id="UP000297348">
    <property type="component" value="Unassembled WGS sequence"/>
</dbReference>
<evidence type="ECO:0000313" key="4">
    <source>
        <dbReference type="EMBL" id="TGD19730.1"/>
    </source>
</evidence>
<evidence type="ECO:0000256" key="1">
    <source>
        <dbReference type="SAM" id="Phobius"/>
    </source>
</evidence>
<feature type="domain" description="WxL Interacting Protein host binding" evidence="3">
    <location>
        <begin position="172"/>
        <end position="305"/>
    </location>
</feature>
<evidence type="ECO:0000259" key="2">
    <source>
        <dbReference type="Pfam" id="PF06030"/>
    </source>
</evidence>
<keyword evidence="1" id="KW-0472">Membrane</keyword>